<dbReference type="Proteomes" id="UP000008229">
    <property type="component" value="Chromosome"/>
</dbReference>
<organism evidence="1 2">
    <name type="scientific">Conexibacter woesei (strain DSM 14684 / CCUG 47730 / CIP 108061 / JCM 11494 / NBRC 100937 / ID131577)</name>
    <dbReference type="NCBI Taxonomy" id="469383"/>
    <lineage>
        <taxon>Bacteria</taxon>
        <taxon>Bacillati</taxon>
        <taxon>Actinomycetota</taxon>
        <taxon>Thermoleophilia</taxon>
        <taxon>Solirubrobacterales</taxon>
        <taxon>Conexibacteraceae</taxon>
        <taxon>Conexibacter</taxon>
    </lineage>
</organism>
<keyword evidence="2" id="KW-1185">Reference proteome</keyword>
<dbReference type="EMBL" id="CP001854">
    <property type="protein sequence ID" value="ADB53373.1"/>
    <property type="molecule type" value="Genomic_DNA"/>
</dbReference>
<sequence>MIEYSPLPISPDEGFPQSFRLAFAGRAYVVALYVNASERLLGTLPEEAVLELPQEEAHLVARIARESELPEPRVVFQRKLVPQLEYTAGDLALRFDELRVAKRNLNGHGSYGSRVSGGIALRWP</sequence>
<dbReference type="STRING" id="469383.Cwoe_4962"/>
<dbReference type="AlphaFoldDB" id="D3FC78"/>
<reference evidence="2" key="2">
    <citation type="submission" date="2010-01" db="EMBL/GenBank/DDBJ databases">
        <title>The complete genome of Conexibacter woesei DSM 14684.</title>
        <authorList>
            <consortium name="US DOE Joint Genome Institute (JGI-PGF)"/>
            <person name="Lucas S."/>
            <person name="Copeland A."/>
            <person name="Lapidus A."/>
            <person name="Glavina del Rio T."/>
            <person name="Dalin E."/>
            <person name="Tice H."/>
            <person name="Bruce D."/>
            <person name="Goodwin L."/>
            <person name="Pitluck S."/>
            <person name="Kyrpides N."/>
            <person name="Mavromatis K."/>
            <person name="Ivanova N."/>
            <person name="Mikhailova N."/>
            <person name="Chertkov O."/>
            <person name="Brettin T."/>
            <person name="Detter J.C."/>
            <person name="Han C."/>
            <person name="Larimer F."/>
            <person name="Land M."/>
            <person name="Hauser L."/>
            <person name="Markowitz V."/>
            <person name="Cheng J.-F."/>
            <person name="Hugenholtz P."/>
            <person name="Woyke T."/>
            <person name="Wu D."/>
            <person name="Pukall R."/>
            <person name="Steenblock K."/>
            <person name="Schneider S."/>
            <person name="Klenk H.-P."/>
            <person name="Eisen J.A."/>
        </authorList>
    </citation>
    <scope>NUCLEOTIDE SEQUENCE [LARGE SCALE GENOMIC DNA]</scope>
    <source>
        <strain evidence="2">DSM 14684 / CIP 108061 / JCM 11494 / NBRC 100937 / ID131577</strain>
    </source>
</reference>
<name>D3FC78_CONWI</name>
<evidence type="ECO:0000313" key="1">
    <source>
        <dbReference type="EMBL" id="ADB53373.1"/>
    </source>
</evidence>
<dbReference type="KEGG" id="cwo:Cwoe_4962"/>
<proteinExistence type="predicted"/>
<gene>
    <name evidence="1" type="ordered locus">Cwoe_4962</name>
</gene>
<dbReference type="eggNOG" id="ENOG5034C3J">
    <property type="taxonomic scope" value="Bacteria"/>
</dbReference>
<reference evidence="1 2" key="1">
    <citation type="journal article" date="2010" name="Stand. Genomic Sci.">
        <title>Complete genome sequence of Conexibacter woesei type strain (ID131577).</title>
        <authorList>
            <person name="Pukall R."/>
            <person name="Lapidus A."/>
            <person name="Glavina Del Rio T."/>
            <person name="Copeland A."/>
            <person name="Tice H."/>
            <person name="Cheng J.-F."/>
            <person name="Lucas S."/>
            <person name="Chen F."/>
            <person name="Nolan M."/>
            <person name="Bruce D."/>
            <person name="Goodwin L."/>
            <person name="Pitluck S."/>
            <person name="Mavromatis K."/>
            <person name="Ivanova N."/>
            <person name="Ovchinnikova G."/>
            <person name="Pati A."/>
            <person name="Chen A."/>
            <person name="Palaniappan K."/>
            <person name="Land M."/>
            <person name="Hauser L."/>
            <person name="Chang Y.-J."/>
            <person name="Jeffries C.D."/>
            <person name="Chain P."/>
            <person name="Meincke L."/>
            <person name="Sims D."/>
            <person name="Brettin T."/>
            <person name="Detter J.C."/>
            <person name="Rohde M."/>
            <person name="Goeker M."/>
            <person name="Bristow J."/>
            <person name="Eisen J.A."/>
            <person name="Markowitz V."/>
            <person name="Kyrpides N.C."/>
            <person name="Klenk H.-P."/>
            <person name="Hugenholtz P."/>
        </authorList>
    </citation>
    <scope>NUCLEOTIDE SEQUENCE [LARGE SCALE GENOMIC DNA]</scope>
    <source>
        <strain evidence="2">DSM 14684 / CIP 108061 / JCM 11494 / NBRC 100937 / ID131577</strain>
    </source>
</reference>
<protein>
    <submittedName>
        <fullName evidence="1">Uncharacterized protein</fullName>
    </submittedName>
</protein>
<dbReference type="HOGENOM" id="CLU_1969240_0_0_11"/>
<dbReference type="RefSeq" id="WP_012936424.1">
    <property type="nucleotide sequence ID" value="NC_013739.1"/>
</dbReference>
<evidence type="ECO:0000313" key="2">
    <source>
        <dbReference type="Proteomes" id="UP000008229"/>
    </source>
</evidence>
<dbReference type="OrthoDB" id="4569199at2"/>
<accession>D3FC78</accession>